<reference evidence="3" key="2">
    <citation type="journal article" date="2013" name="PLoS Genet.">
        <title>Comparative genome structure, secondary metabolite, and effector coding capacity across Cochliobolus pathogens.</title>
        <authorList>
            <person name="Condon B.J."/>
            <person name="Leng Y."/>
            <person name="Wu D."/>
            <person name="Bushley K.E."/>
            <person name="Ohm R.A."/>
            <person name="Otillar R."/>
            <person name="Martin J."/>
            <person name="Schackwitz W."/>
            <person name="Grimwood J."/>
            <person name="MohdZainudin N."/>
            <person name="Xue C."/>
            <person name="Wang R."/>
            <person name="Manning V.A."/>
            <person name="Dhillon B."/>
            <person name="Tu Z.J."/>
            <person name="Steffenson B.J."/>
            <person name="Salamov A."/>
            <person name="Sun H."/>
            <person name="Lowry S."/>
            <person name="LaButti K."/>
            <person name="Han J."/>
            <person name="Copeland A."/>
            <person name="Lindquist E."/>
            <person name="Barry K."/>
            <person name="Schmutz J."/>
            <person name="Baker S.E."/>
            <person name="Ciuffetti L.M."/>
            <person name="Grigoriev I.V."/>
            <person name="Zhong S."/>
            <person name="Turgeon B.G."/>
        </authorList>
    </citation>
    <scope>NUCLEOTIDE SEQUENCE [LARGE SCALE GENOMIC DNA]</scope>
    <source>
        <strain evidence="3">ND90Pr / ATCC 201652</strain>
    </source>
</reference>
<evidence type="ECO:0000313" key="2">
    <source>
        <dbReference type="EMBL" id="EMD63217.1"/>
    </source>
</evidence>
<reference evidence="2 3" key="1">
    <citation type="journal article" date="2012" name="PLoS Pathog.">
        <title>Diverse lifestyles and strategies of plant pathogenesis encoded in the genomes of eighteen Dothideomycetes fungi.</title>
        <authorList>
            <person name="Ohm R.A."/>
            <person name="Feau N."/>
            <person name="Henrissat B."/>
            <person name="Schoch C.L."/>
            <person name="Horwitz B.A."/>
            <person name="Barry K.W."/>
            <person name="Condon B.J."/>
            <person name="Copeland A.C."/>
            <person name="Dhillon B."/>
            <person name="Glaser F."/>
            <person name="Hesse C.N."/>
            <person name="Kosti I."/>
            <person name="LaButti K."/>
            <person name="Lindquist E.A."/>
            <person name="Lucas S."/>
            <person name="Salamov A.A."/>
            <person name="Bradshaw R.E."/>
            <person name="Ciuffetti L."/>
            <person name="Hamelin R.C."/>
            <person name="Kema G.H.J."/>
            <person name="Lawrence C."/>
            <person name="Scott J.A."/>
            <person name="Spatafora J.W."/>
            <person name="Turgeon B.G."/>
            <person name="de Wit P.J.G.M."/>
            <person name="Zhong S."/>
            <person name="Goodwin S.B."/>
            <person name="Grigoriev I.V."/>
        </authorList>
    </citation>
    <scope>NUCLEOTIDE SEQUENCE [LARGE SCALE GENOMIC DNA]</scope>
    <source>
        <strain evidence="3">ND90Pr / ATCC 201652</strain>
    </source>
</reference>
<sequence>MAAGRRVNSMTLLFVSHHEEYVKKMGKMGICCMEVLYNTRKGPVFFGTRTCMWFVRVIFFSFLLFACGPLVLAVLIFLCKVSFGWAYTICLFFF</sequence>
<dbReference type="RefSeq" id="XP_007701433.1">
    <property type="nucleotide sequence ID" value="XM_007703243.1"/>
</dbReference>
<keyword evidence="3" id="KW-1185">Reference proteome</keyword>
<dbReference type="EMBL" id="KB445645">
    <property type="protein sequence ID" value="EMD63217.1"/>
    <property type="molecule type" value="Genomic_DNA"/>
</dbReference>
<keyword evidence="1" id="KW-1133">Transmembrane helix</keyword>
<evidence type="ECO:0000256" key="1">
    <source>
        <dbReference type="SAM" id="Phobius"/>
    </source>
</evidence>
<evidence type="ECO:0008006" key="4">
    <source>
        <dbReference type="Google" id="ProtNLM"/>
    </source>
</evidence>
<dbReference type="GeneID" id="19137361"/>
<gene>
    <name evidence="2" type="ORF">COCSADRAFT_339010</name>
</gene>
<dbReference type="HOGENOM" id="CLU_2386000_0_0_1"/>
<organism evidence="2 3">
    <name type="scientific">Cochliobolus sativus (strain ND90Pr / ATCC 201652)</name>
    <name type="common">Common root rot and spot blotch fungus</name>
    <name type="synonym">Bipolaris sorokiniana</name>
    <dbReference type="NCBI Taxonomy" id="665912"/>
    <lineage>
        <taxon>Eukaryota</taxon>
        <taxon>Fungi</taxon>
        <taxon>Dikarya</taxon>
        <taxon>Ascomycota</taxon>
        <taxon>Pezizomycotina</taxon>
        <taxon>Dothideomycetes</taxon>
        <taxon>Pleosporomycetidae</taxon>
        <taxon>Pleosporales</taxon>
        <taxon>Pleosporineae</taxon>
        <taxon>Pleosporaceae</taxon>
        <taxon>Bipolaris</taxon>
    </lineage>
</organism>
<evidence type="ECO:0000313" key="3">
    <source>
        <dbReference type="Proteomes" id="UP000016934"/>
    </source>
</evidence>
<keyword evidence="1" id="KW-0812">Transmembrane</keyword>
<protein>
    <recommendedName>
        <fullName evidence="4">Transmembrane protein</fullName>
    </recommendedName>
</protein>
<dbReference type="Proteomes" id="UP000016934">
    <property type="component" value="Unassembled WGS sequence"/>
</dbReference>
<dbReference type="KEGG" id="bsc:COCSADRAFT_339010"/>
<dbReference type="AlphaFoldDB" id="M2T2H5"/>
<keyword evidence="1" id="KW-0472">Membrane</keyword>
<proteinExistence type="predicted"/>
<feature type="transmembrane region" description="Helical" evidence="1">
    <location>
        <begin position="53"/>
        <end position="78"/>
    </location>
</feature>
<name>M2T2H5_COCSN</name>
<accession>M2T2H5</accession>